<dbReference type="SUPFAM" id="SSF51556">
    <property type="entry name" value="Metallo-dependent hydrolases"/>
    <property type="match status" value="1"/>
</dbReference>
<organism evidence="3 4">
    <name type="scientific">Clostridium felsineum</name>
    <dbReference type="NCBI Taxonomy" id="36839"/>
    <lineage>
        <taxon>Bacteria</taxon>
        <taxon>Bacillati</taxon>
        <taxon>Bacillota</taxon>
        <taxon>Clostridia</taxon>
        <taxon>Eubacteriales</taxon>
        <taxon>Clostridiaceae</taxon>
        <taxon>Clostridium</taxon>
    </lineage>
</organism>
<reference evidence="3 4" key="1">
    <citation type="submission" date="2022-04" db="EMBL/GenBank/DDBJ databases">
        <title>Genome sequence of C. roseum typestrain.</title>
        <authorList>
            <person name="Poehlein A."/>
            <person name="Schoch T."/>
            <person name="Duerre P."/>
            <person name="Daniel R."/>
        </authorList>
    </citation>
    <scope>NUCLEOTIDE SEQUENCE [LARGE SCALE GENOMIC DNA]</scope>
    <source>
        <strain evidence="3 4">DSM 7320</strain>
    </source>
</reference>
<dbReference type="RefSeq" id="WP_077833065.1">
    <property type="nucleotide sequence ID" value="NZ_CP096983.1"/>
</dbReference>
<keyword evidence="4" id="KW-1185">Reference proteome</keyword>
<feature type="domain" description="Amidohydrolase-related" evidence="2">
    <location>
        <begin position="3"/>
        <end position="260"/>
    </location>
</feature>
<evidence type="ECO:0000313" key="4">
    <source>
        <dbReference type="Proteomes" id="UP000190951"/>
    </source>
</evidence>
<dbReference type="AlphaFoldDB" id="A0A1S8LBN0"/>
<evidence type="ECO:0000256" key="1">
    <source>
        <dbReference type="ARBA" id="ARBA00023239"/>
    </source>
</evidence>
<name>A0A1S8LBN0_9CLOT</name>
<dbReference type="GO" id="GO:0016831">
    <property type="term" value="F:carboxy-lyase activity"/>
    <property type="evidence" value="ECO:0007669"/>
    <property type="project" value="InterPro"/>
</dbReference>
<evidence type="ECO:0000259" key="2">
    <source>
        <dbReference type="Pfam" id="PF04909"/>
    </source>
</evidence>
<dbReference type="InterPro" id="IPR006680">
    <property type="entry name" value="Amidohydro-rel"/>
</dbReference>
<dbReference type="InterPro" id="IPR018228">
    <property type="entry name" value="DNase_TatD-rel_CS"/>
</dbReference>
<keyword evidence="1" id="KW-0456">Lyase</keyword>
<dbReference type="GO" id="GO:0005737">
    <property type="term" value="C:cytoplasm"/>
    <property type="evidence" value="ECO:0007669"/>
    <property type="project" value="TreeGrafter"/>
</dbReference>
<dbReference type="GO" id="GO:0016787">
    <property type="term" value="F:hydrolase activity"/>
    <property type="evidence" value="ECO:0007669"/>
    <property type="project" value="InterPro"/>
</dbReference>
<dbReference type="KEGG" id="crw:CROST_030970"/>
<dbReference type="EMBL" id="CP096983">
    <property type="protein sequence ID" value="URZ12375.1"/>
    <property type="molecule type" value="Genomic_DNA"/>
</dbReference>
<dbReference type="Gene3D" id="3.20.20.140">
    <property type="entry name" value="Metal-dependent hydrolases"/>
    <property type="match status" value="1"/>
</dbReference>
<dbReference type="PROSITE" id="PS01137">
    <property type="entry name" value="TATD_1"/>
    <property type="match status" value="1"/>
</dbReference>
<dbReference type="PANTHER" id="PTHR21240:SF28">
    <property type="entry name" value="ISO-OROTATE DECARBOXYLASE (EUROFUNG)"/>
    <property type="match status" value="1"/>
</dbReference>
<dbReference type="STRING" id="84029.CROST_12520"/>
<proteinExistence type="predicted"/>
<sequence length="261" mass="29597">MLIDSHAHVNLPIEKHIDLMNREGINKTILFSTTVHPENAKNLEEFKGEMNKLNKIISGETSPIDAKIASINELVKVIRKYPSRFCGASSVPLGMNYKDTTSFIENYIIKNELVGLGEFTIPNGEVFLLKNIFKASKEFSDLPIWIHCLFPLTLNDIKEIIRLYDEYPDIPVIIGHLGGANWMEVIEAIKERKKLYMDLSASYTAVALSMAINEIQDKCLFSTDLPYGNLTIDKFSIEQLCKDETARNNILGDNARKLFKI</sequence>
<dbReference type="PANTHER" id="PTHR21240">
    <property type="entry name" value="2-AMINO-3-CARBOXYLMUCONATE-6-SEMIALDEHYDE DECARBOXYLASE"/>
    <property type="match status" value="1"/>
</dbReference>
<dbReference type="GO" id="GO:0019748">
    <property type="term" value="P:secondary metabolic process"/>
    <property type="evidence" value="ECO:0007669"/>
    <property type="project" value="TreeGrafter"/>
</dbReference>
<gene>
    <name evidence="3" type="ORF">CROST_030970</name>
</gene>
<evidence type="ECO:0000313" key="3">
    <source>
        <dbReference type="EMBL" id="URZ12375.1"/>
    </source>
</evidence>
<dbReference type="Pfam" id="PF04909">
    <property type="entry name" value="Amidohydro_2"/>
    <property type="match status" value="1"/>
</dbReference>
<dbReference type="InterPro" id="IPR032465">
    <property type="entry name" value="ACMSD"/>
</dbReference>
<accession>A0A1S8LBN0</accession>
<dbReference type="InterPro" id="IPR032466">
    <property type="entry name" value="Metal_Hydrolase"/>
</dbReference>
<protein>
    <recommendedName>
        <fullName evidence="2">Amidohydrolase-related domain-containing protein</fullName>
    </recommendedName>
</protein>
<dbReference type="Proteomes" id="UP000190951">
    <property type="component" value="Chromosome"/>
</dbReference>